<name>M7XZM2_9BACT</name>
<sequence length="42" mass="4958">MFLEKNQILILLSEGLWVESPNFPVRFDLHFIDPVWLACVNL</sequence>
<keyword evidence="2" id="KW-1185">Reference proteome</keyword>
<dbReference type="EMBL" id="AMZY02000008">
    <property type="protein sequence ID" value="EMS33947.1"/>
    <property type="molecule type" value="Genomic_DNA"/>
</dbReference>
<organism evidence="1 2">
    <name type="scientific">Mariniradius saccharolyticus AK6</name>
    <dbReference type="NCBI Taxonomy" id="1239962"/>
    <lineage>
        <taxon>Bacteria</taxon>
        <taxon>Pseudomonadati</taxon>
        <taxon>Bacteroidota</taxon>
        <taxon>Cytophagia</taxon>
        <taxon>Cytophagales</taxon>
        <taxon>Cyclobacteriaceae</taxon>
        <taxon>Mariniradius</taxon>
    </lineage>
</organism>
<gene>
    <name evidence="1" type="ORF">C943_04266</name>
</gene>
<dbReference type="STRING" id="1239962.C943_04266"/>
<proteinExistence type="predicted"/>
<evidence type="ECO:0000313" key="2">
    <source>
        <dbReference type="Proteomes" id="UP000010953"/>
    </source>
</evidence>
<comment type="caution">
    <text evidence="1">The sequence shown here is derived from an EMBL/GenBank/DDBJ whole genome shotgun (WGS) entry which is preliminary data.</text>
</comment>
<dbReference type="InParanoid" id="M7XZM2"/>
<dbReference type="AlphaFoldDB" id="M7XZM2"/>
<reference evidence="1" key="1">
    <citation type="submission" date="2013-01" db="EMBL/GenBank/DDBJ databases">
        <title>Genome assembly of Mariniradius saccharolyticus AK6.</title>
        <authorList>
            <person name="Vaidya B."/>
            <person name="Khatri I."/>
            <person name="Tanuku N.R.S."/>
            <person name="Subramanian S."/>
            <person name="Pinnaka A."/>
        </authorList>
    </citation>
    <scope>NUCLEOTIDE SEQUENCE [LARGE SCALE GENOMIC DNA]</scope>
    <source>
        <strain evidence="1">AK6</strain>
    </source>
</reference>
<accession>M7XZM2</accession>
<dbReference type="Proteomes" id="UP000010953">
    <property type="component" value="Unassembled WGS sequence"/>
</dbReference>
<protein>
    <submittedName>
        <fullName evidence="1">Uncharacterized protein</fullName>
    </submittedName>
</protein>
<evidence type="ECO:0000313" key="1">
    <source>
        <dbReference type="EMBL" id="EMS33947.1"/>
    </source>
</evidence>